<dbReference type="InterPro" id="IPR011009">
    <property type="entry name" value="Kinase-like_dom_sf"/>
</dbReference>
<dbReference type="Proteomes" id="UP000728032">
    <property type="component" value="Unassembled WGS sequence"/>
</dbReference>
<organism evidence="9">
    <name type="scientific">Oppiella nova</name>
    <dbReference type="NCBI Taxonomy" id="334625"/>
    <lineage>
        <taxon>Eukaryota</taxon>
        <taxon>Metazoa</taxon>
        <taxon>Ecdysozoa</taxon>
        <taxon>Arthropoda</taxon>
        <taxon>Chelicerata</taxon>
        <taxon>Arachnida</taxon>
        <taxon>Acari</taxon>
        <taxon>Acariformes</taxon>
        <taxon>Sarcoptiformes</taxon>
        <taxon>Oribatida</taxon>
        <taxon>Brachypylina</taxon>
        <taxon>Oppioidea</taxon>
        <taxon>Oppiidae</taxon>
        <taxon>Oppiella</taxon>
    </lineage>
</organism>
<dbReference type="AlphaFoldDB" id="A0A7R9QVC8"/>
<protein>
    <recommendedName>
        <fullName evidence="8">Protein kinase domain-containing protein</fullName>
    </recommendedName>
</protein>
<dbReference type="PROSITE" id="PS00108">
    <property type="entry name" value="PROTEIN_KINASE_ST"/>
    <property type="match status" value="1"/>
</dbReference>
<evidence type="ECO:0000256" key="5">
    <source>
        <dbReference type="ARBA" id="ARBA00037982"/>
    </source>
</evidence>
<keyword evidence="2 6" id="KW-0547">Nucleotide-binding</keyword>
<dbReference type="InterPro" id="IPR000719">
    <property type="entry name" value="Prot_kinase_dom"/>
</dbReference>
<dbReference type="EMBL" id="OC930117">
    <property type="protein sequence ID" value="CAD7658570.1"/>
    <property type="molecule type" value="Genomic_DNA"/>
</dbReference>
<evidence type="ECO:0000256" key="3">
    <source>
        <dbReference type="ARBA" id="ARBA00022777"/>
    </source>
</evidence>
<evidence type="ECO:0000313" key="10">
    <source>
        <dbReference type="Proteomes" id="UP000728032"/>
    </source>
</evidence>
<dbReference type="CDD" id="cd00180">
    <property type="entry name" value="PKc"/>
    <property type="match status" value="1"/>
</dbReference>
<keyword evidence="10" id="KW-1185">Reference proteome</keyword>
<evidence type="ECO:0000256" key="6">
    <source>
        <dbReference type="PROSITE-ProRule" id="PRU10141"/>
    </source>
</evidence>
<dbReference type="PANTHER" id="PTHR11042">
    <property type="entry name" value="EUKARYOTIC TRANSLATION INITIATION FACTOR 2-ALPHA KINASE EIF2-ALPHA KINASE -RELATED"/>
    <property type="match status" value="1"/>
</dbReference>
<dbReference type="Gene3D" id="1.10.510.10">
    <property type="entry name" value="Transferase(Phosphotransferase) domain 1"/>
    <property type="match status" value="1"/>
</dbReference>
<name>A0A7R9QVC8_9ACAR</name>
<evidence type="ECO:0000259" key="8">
    <source>
        <dbReference type="PROSITE" id="PS50011"/>
    </source>
</evidence>
<dbReference type="InterPro" id="IPR017441">
    <property type="entry name" value="Protein_kinase_ATP_BS"/>
</dbReference>
<evidence type="ECO:0000313" key="9">
    <source>
        <dbReference type="EMBL" id="CAD7658570.1"/>
    </source>
</evidence>
<dbReference type="PROSITE" id="PS00107">
    <property type="entry name" value="PROTEIN_KINASE_ATP"/>
    <property type="match status" value="1"/>
</dbReference>
<accession>A0A7R9QVC8</accession>
<dbReference type="GO" id="GO:0004674">
    <property type="term" value="F:protein serine/threonine kinase activity"/>
    <property type="evidence" value="ECO:0007669"/>
    <property type="project" value="UniProtKB-KW"/>
</dbReference>
<evidence type="ECO:0000256" key="7">
    <source>
        <dbReference type="RuleBase" id="RU000304"/>
    </source>
</evidence>
<dbReference type="PROSITE" id="PS50011">
    <property type="entry name" value="PROTEIN_KINASE_DOM"/>
    <property type="match status" value="1"/>
</dbReference>
<dbReference type="OrthoDB" id="6778822at2759"/>
<dbReference type="Gene3D" id="3.30.200.20">
    <property type="entry name" value="Phosphorylase Kinase, domain 1"/>
    <property type="match status" value="1"/>
</dbReference>
<gene>
    <name evidence="9" type="ORF">ONB1V03_LOCUS15191</name>
</gene>
<dbReference type="Pfam" id="PF00069">
    <property type="entry name" value="Pkinase"/>
    <property type="match status" value="1"/>
</dbReference>
<dbReference type="InterPro" id="IPR050339">
    <property type="entry name" value="CC_SR_Kinase"/>
</dbReference>
<dbReference type="GO" id="GO:0005634">
    <property type="term" value="C:nucleus"/>
    <property type="evidence" value="ECO:0007669"/>
    <property type="project" value="TreeGrafter"/>
</dbReference>
<feature type="binding site" evidence="6">
    <location>
        <position position="47"/>
    </location>
    <ligand>
        <name>ATP</name>
        <dbReference type="ChEBI" id="CHEBI:30616"/>
    </ligand>
</feature>
<proteinExistence type="inferred from homology"/>
<keyword evidence="1" id="KW-0808">Transferase</keyword>
<comment type="similarity">
    <text evidence="5">Belongs to the protein kinase superfamily. Ser/Thr protein kinase family. GCN2 subfamily.</text>
</comment>
<dbReference type="GO" id="GO:0005524">
    <property type="term" value="F:ATP binding"/>
    <property type="evidence" value="ECO:0007669"/>
    <property type="project" value="UniProtKB-UniRule"/>
</dbReference>
<dbReference type="SMART" id="SM00220">
    <property type="entry name" value="S_TKc"/>
    <property type="match status" value="1"/>
</dbReference>
<dbReference type="InterPro" id="IPR008271">
    <property type="entry name" value="Ser/Thr_kinase_AS"/>
</dbReference>
<keyword evidence="4 6" id="KW-0067">ATP-binding</keyword>
<dbReference type="GO" id="GO:0005737">
    <property type="term" value="C:cytoplasm"/>
    <property type="evidence" value="ECO:0007669"/>
    <property type="project" value="TreeGrafter"/>
</dbReference>
<keyword evidence="3" id="KW-0418">Kinase</keyword>
<evidence type="ECO:0000256" key="2">
    <source>
        <dbReference type="ARBA" id="ARBA00022741"/>
    </source>
</evidence>
<dbReference type="EMBL" id="CAJPVJ010015292">
    <property type="protein sequence ID" value="CAG2175756.1"/>
    <property type="molecule type" value="Genomic_DNA"/>
</dbReference>
<dbReference type="SUPFAM" id="SSF56112">
    <property type="entry name" value="Protein kinase-like (PK-like)"/>
    <property type="match status" value="1"/>
</dbReference>
<evidence type="ECO:0000256" key="1">
    <source>
        <dbReference type="ARBA" id="ARBA00022679"/>
    </source>
</evidence>
<sequence length="255" mass="29227">MDNEANLSDDNSNQPSTYNTLNVIGSGGYGTVFKIEIPSTKQLYALKVCNIDGLTDKEKQSILNETQNLIKVRSEFVIQYYYSWIAGTDLCIQMELCFESLKKFLAHKRNLFKRNLGDPISSFELYMSYHAFGQLIECVKYMHDNNLIHRDLKPDNVLIAINDRGYSERYVKLCDFGVSKHVLDKCDPHKMSVVENTSDVAIGEYQAPEAMGNDYNYKIDIFSLAMIGADIFEFDKKCLKLGRYQSVMVNVRNIK</sequence>
<reference evidence="9" key="1">
    <citation type="submission" date="2020-11" db="EMBL/GenBank/DDBJ databases">
        <authorList>
            <person name="Tran Van P."/>
        </authorList>
    </citation>
    <scope>NUCLEOTIDE SEQUENCE</scope>
</reference>
<feature type="domain" description="Protein kinase" evidence="8">
    <location>
        <begin position="18"/>
        <end position="255"/>
    </location>
</feature>
<evidence type="ECO:0000256" key="4">
    <source>
        <dbReference type="ARBA" id="ARBA00022840"/>
    </source>
</evidence>
<keyword evidence="7" id="KW-0723">Serine/threonine-protein kinase</keyword>